<gene>
    <name evidence="4 6" type="primary">groS</name>
    <name evidence="4" type="synonym">groES</name>
    <name evidence="6" type="ORF">NCTC11661_00242</name>
</gene>
<dbReference type="GO" id="GO:0044183">
    <property type="term" value="F:protein folding chaperone"/>
    <property type="evidence" value="ECO:0007669"/>
    <property type="project" value="InterPro"/>
</dbReference>
<evidence type="ECO:0000256" key="5">
    <source>
        <dbReference type="RuleBase" id="RU000535"/>
    </source>
</evidence>
<dbReference type="InterPro" id="IPR018369">
    <property type="entry name" value="Chaprnonin_Cpn10_CS"/>
</dbReference>
<dbReference type="SMART" id="SM00883">
    <property type="entry name" value="Cpn10"/>
    <property type="match status" value="1"/>
</dbReference>
<dbReference type="PROSITE" id="PS00681">
    <property type="entry name" value="CHAPERONINS_CPN10"/>
    <property type="match status" value="1"/>
</dbReference>
<dbReference type="Pfam" id="PF00166">
    <property type="entry name" value="Cpn10"/>
    <property type="match status" value="1"/>
</dbReference>
<dbReference type="FunFam" id="2.30.33.40:FF:000004">
    <property type="entry name" value="10 kDa chaperonin"/>
    <property type="match status" value="1"/>
</dbReference>
<dbReference type="GO" id="GO:0005737">
    <property type="term" value="C:cytoplasm"/>
    <property type="evidence" value="ECO:0007669"/>
    <property type="project" value="UniProtKB-SubCell"/>
</dbReference>
<dbReference type="PANTHER" id="PTHR10772:SF63">
    <property type="entry name" value="20 KDA CHAPERONIN, CHLOROPLASTIC"/>
    <property type="match status" value="1"/>
</dbReference>
<keyword evidence="2 4" id="KW-0963">Cytoplasm</keyword>
<comment type="similarity">
    <text evidence="1 4 5">Belongs to the GroES chaperonin family.</text>
</comment>
<dbReference type="CDD" id="cd00320">
    <property type="entry name" value="cpn10"/>
    <property type="match status" value="1"/>
</dbReference>
<dbReference type="Gene3D" id="2.30.33.40">
    <property type="entry name" value="GroES chaperonin"/>
    <property type="match status" value="1"/>
</dbReference>
<evidence type="ECO:0000313" key="6">
    <source>
        <dbReference type="EMBL" id="SSZ46597.1"/>
    </source>
</evidence>
<reference evidence="6 7" key="1">
    <citation type="submission" date="2018-06" db="EMBL/GenBank/DDBJ databases">
        <authorList>
            <consortium name="Pathogen Informatics"/>
            <person name="Doyle S."/>
        </authorList>
    </citation>
    <scope>NUCLEOTIDE SEQUENCE [LARGE SCALE GENOMIC DNA]</scope>
    <source>
        <strain evidence="6 7">NCTC11661</strain>
    </source>
</reference>
<comment type="subcellular location">
    <subcellularLocation>
        <location evidence="4">Cytoplasm</location>
    </subcellularLocation>
</comment>
<dbReference type="InterPro" id="IPR037124">
    <property type="entry name" value="Chaperonin_GroES_sf"/>
</dbReference>
<dbReference type="GO" id="GO:0046872">
    <property type="term" value="F:metal ion binding"/>
    <property type="evidence" value="ECO:0007669"/>
    <property type="project" value="TreeGrafter"/>
</dbReference>
<evidence type="ECO:0000256" key="1">
    <source>
        <dbReference type="ARBA" id="ARBA00006975"/>
    </source>
</evidence>
<accession>A0A376BYI1</accession>
<dbReference type="AlphaFoldDB" id="A0A376BYI1"/>
<dbReference type="GO" id="GO:0051082">
    <property type="term" value="F:unfolded protein binding"/>
    <property type="evidence" value="ECO:0007669"/>
    <property type="project" value="TreeGrafter"/>
</dbReference>
<dbReference type="InterPro" id="IPR011032">
    <property type="entry name" value="GroES-like_sf"/>
</dbReference>
<evidence type="ECO:0000256" key="3">
    <source>
        <dbReference type="ARBA" id="ARBA00023186"/>
    </source>
</evidence>
<keyword evidence="3 4" id="KW-0143">Chaperone</keyword>
<name>A0A376BYI1_9FLAO</name>
<dbReference type="NCBIfam" id="NF001531">
    <property type="entry name" value="PRK00364.2-2"/>
    <property type="match status" value="1"/>
</dbReference>
<evidence type="ECO:0000256" key="2">
    <source>
        <dbReference type="ARBA" id="ARBA00022490"/>
    </source>
</evidence>
<dbReference type="NCBIfam" id="NF001533">
    <property type="entry name" value="PRK00364.2-4"/>
    <property type="match status" value="1"/>
</dbReference>
<protein>
    <recommendedName>
        <fullName evidence="4">Co-chaperonin GroES</fullName>
    </recommendedName>
    <alternativeName>
        <fullName evidence="4">10 kDa chaperonin</fullName>
    </alternativeName>
    <alternativeName>
        <fullName evidence="4">Chaperonin-10</fullName>
        <shortName evidence="4">Cpn10</shortName>
    </alternativeName>
</protein>
<dbReference type="NCBIfam" id="NF001537">
    <property type="entry name" value="PRK00364.3-3"/>
    <property type="match status" value="1"/>
</dbReference>
<comment type="function">
    <text evidence="4 5">Together with the chaperonin GroEL, plays an essential role in assisting protein folding. The GroEL-GroES system forms a nano-cage that allows encapsulation of the non-native substrate proteins and provides a physical environment optimized to promote and accelerate protein folding. GroES binds to the apical surface of the GroEL ring, thereby capping the opening of the GroEL channel.</text>
</comment>
<dbReference type="RefSeq" id="WP_002687192.1">
    <property type="nucleotide sequence ID" value="NZ_UFTJ01000001.1"/>
</dbReference>
<sequence length="92" mass="9796">MSVNFKPLADRVLVEPVAAETKTASGIIIPDTAKEKPQEGVVVAVGEGKKDEPLTVKVGDKVLYGKYAGTELKLDGKDYLIVRESDLLGILG</sequence>
<dbReference type="GO" id="GO:0005524">
    <property type="term" value="F:ATP binding"/>
    <property type="evidence" value="ECO:0007669"/>
    <property type="project" value="InterPro"/>
</dbReference>
<dbReference type="EMBL" id="UFTJ01000001">
    <property type="protein sequence ID" value="SSZ46597.1"/>
    <property type="molecule type" value="Genomic_DNA"/>
</dbReference>
<evidence type="ECO:0000256" key="4">
    <source>
        <dbReference type="HAMAP-Rule" id="MF_00580"/>
    </source>
</evidence>
<dbReference type="PRINTS" id="PR00297">
    <property type="entry name" value="CHAPERONIN10"/>
</dbReference>
<dbReference type="GO" id="GO:0051087">
    <property type="term" value="F:protein-folding chaperone binding"/>
    <property type="evidence" value="ECO:0007669"/>
    <property type="project" value="TreeGrafter"/>
</dbReference>
<organism evidence="6 7">
    <name type="scientific">Bergeyella zoohelcum</name>
    <dbReference type="NCBI Taxonomy" id="1015"/>
    <lineage>
        <taxon>Bacteria</taxon>
        <taxon>Pseudomonadati</taxon>
        <taxon>Bacteroidota</taxon>
        <taxon>Flavobacteriia</taxon>
        <taxon>Flavobacteriales</taxon>
        <taxon>Weeksellaceae</taxon>
        <taxon>Bergeyella</taxon>
    </lineage>
</organism>
<evidence type="ECO:0000313" key="7">
    <source>
        <dbReference type="Proteomes" id="UP000255515"/>
    </source>
</evidence>
<dbReference type="SUPFAM" id="SSF50129">
    <property type="entry name" value="GroES-like"/>
    <property type="match status" value="1"/>
</dbReference>
<proteinExistence type="inferred from homology"/>
<comment type="subunit">
    <text evidence="4">Heptamer of 7 subunits arranged in a ring. Interacts with the chaperonin GroEL.</text>
</comment>
<dbReference type="Proteomes" id="UP000255515">
    <property type="component" value="Unassembled WGS sequence"/>
</dbReference>
<dbReference type="HAMAP" id="MF_00580">
    <property type="entry name" value="CH10"/>
    <property type="match status" value="1"/>
</dbReference>
<dbReference type="PANTHER" id="PTHR10772">
    <property type="entry name" value="10 KDA HEAT SHOCK PROTEIN"/>
    <property type="match status" value="1"/>
</dbReference>
<dbReference type="InterPro" id="IPR020818">
    <property type="entry name" value="Chaperonin_GroES"/>
</dbReference>